<evidence type="ECO:0000256" key="1">
    <source>
        <dbReference type="ARBA" id="ARBA00022670"/>
    </source>
</evidence>
<accession>A0A7R8UC56</accession>
<keyword evidence="1" id="KW-0645">Protease</keyword>
<evidence type="ECO:0000256" key="3">
    <source>
        <dbReference type="ARBA" id="ARBA00022801"/>
    </source>
</evidence>
<dbReference type="PANTHER" id="PTHR13723">
    <property type="entry name" value="ADAMTS A DISINTEGRIN AND METALLOPROTEASE WITH THROMBOSPONDIN MOTIFS PROTEASE"/>
    <property type="match status" value="1"/>
</dbReference>
<dbReference type="GO" id="GO:0030198">
    <property type="term" value="P:extracellular matrix organization"/>
    <property type="evidence" value="ECO:0007669"/>
    <property type="project" value="TreeGrafter"/>
</dbReference>
<dbReference type="PROSITE" id="PS50215">
    <property type="entry name" value="ADAM_MEPRO"/>
    <property type="match status" value="1"/>
</dbReference>
<dbReference type="InterPro" id="IPR001590">
    <property type="entry name" value="Peptidase_M12B"/>
</dbReference>
<dbReference type="Pfam" id="PF17771">
    <property type="entry name" value="ADAMTS_CR_2"/>
    <property type="match status" value="1"/>
</dbReference>
<dbReference type="Gene3D" id="3.40.1620.60">
    <property type="match status" value="1"/>
</dbReference>
<dbReference type="Pfam" id="PF01421">
    <property type="entry name" value="Reprolysin"/>
    <property type="match status" value="1"/>
</dbReference>
<comment type="caution">
    <text evidence="8">Lacks conserved residue(s) required for the propagation of feature annotation.</text>
</comment>
<feature type="binding site" evidence="8">
    <location>
        <position position="452"/>
    </location>
    <ligand>
        <name>Zn(2+)</name>
        <dbReference type="ChEBI" id="CHEBI:29105"/>
        <note>catalytic</note>
    </ligand>
</feature>
<keyword evidence="6" id="KW-1015">Disulfide bond</keyword>
<keyword evidence="4 8" id="KW-0862">Zinc</keyword>
<dbReference type="GO" id="GO:0031012">
    <property type="term" value="C:extracellular matrix"/>
    <property type="evidence" value="ECO:0007669"/>
    <property type="project" value="TreeGrafter"/>
</dbReference>
<dbReference type="InterPro" id="IPR041645">
    <property type="entry name" value="ADAMTS_CR_2"/>
</dbReference>
<protein>
    <recommendedName>
        <fullName evidence="9">Peptidase M12B domain-containing protein</fullName>
    </recommendedName>
</protein>
<dbReference type="PANTHER" id="PTHR13723:SF275">
    <property type="entry name" value="STALL, ISOFORM C"/>
    <property type="match status" value="1"/>
</dbReference>
<gene>
    <name evidence="10" type="ORF">HERILL_LOCUS1293</name>
</gene>
<feature type="binding site" evidence="8">
    <location>
        <position position="442"/>
    </location>
    <ligand>
        <name>Zn(2+)</name>
        <dbReference type="ChEBI" id="CHEBI:29105"/>
        <note>catalytic</note>
    </ligand>
</feature>
<dbReference type="InterPro" id="IPR057401">
    <property type="entry name" value="Adt-1/2-like_dom"/>
</dbReference>
<dbReference type="EMBL" id="LR899009">
    <property type="protein sequence ID" value="CAD7077997.1"/>
    <property type="molecule type" value="Genomic_DNA"/>
</dbReference>
<evidence type="ECO:0000256" key="4">
    <source>
        <dbReference type="ARBA" id="ARBA00022833"/>
    </source>
</evidence>
<organism evidence="10 11">
    <name type="scientific">Hermetia illucens</name>
    <name type="common">Black soldier fly</name>
    <dbReference type="NCBI Taxonomy" id="343691"/>
    <lineage>
        <taxon>Eukaryota</taxon>
        <taxon>Metazoa</taxon>
        <taxon>Ecdysozoa</taxon>
        <taxon>Arthropoda</taxon>
        <taxon>Hexapoda</taxon>
        <taxon>Insecta</taxon>
        <taxon>Pterygota</taxon>
        <taxon>Neoptera</taxon>
        <taxon>Endopterygota</taxon>
        <taxon>Diptera</taxon>
        <taxon>Brachycera</taxon>
        <taxon>Stratiomyomorpha</taxon>
        <taxon>Stratiomyidae</taxon>
        <taxon>Hermetiinae</taxon>
        <taxon>Hermetia</taxon>
    </lineage>
</organism>
<evidence type="ECO:0000256" key="7">
    <source>
        <dbReference type="ARBA" id="ARBA00023180"/>
    </source>
</evidence>
<dbReference type="OrthoDB" id="9942326at2759"/>
<dbReference type="InterPro" id="IPR050439">
    <property type="entry name" value="ADAMTS_ADAMTS-like"/>
</dbReference>
<evidence type="ECO:0000256" key="2">
    <source>
        <dbReference type="ARBA" id="ARBA00022723"/>
    </source>
</evidence>
<sequence>MVLVKVIAFTLLCIIVSNYGFHIRIRRKGYTRLGEIKISENQIYNQLEDHEKILLFGKRNHKPDVALVHVDRIENNRQRRSTDNFVTIKLQDNGEQVDLKLQQTSKLVDDAFILIRRYENSSQFIENSHKLAADYEKCFYRNENSALDLCGETIRGIFHHNSSDFLIHPLPQRFGRNSHIIFKSGNRFSSIHSEDDDGGFDGVNDGNQDAATTMVNDIYFEPDFDEFNGNVSGLAASTWDFITGNEKMNDAGHTCPVDEDDGQEQMQNDVRKKRHISTQWKIPQVLHIETAIFVDKDLFKHMAKNFPDNTENQLIRFVLAMVNGVQLLYHHPSLGHQINFVLKRLEILHSDPAELRRSSNIDMFLNNFCMWQQKLNPPSDTDAVHYDHAVILTGLDLYVVGKNGKVSSQVVGLAPVAGMCIPTSSCTINEGKHFESVFVVAHEIGHNLGMRHDTNEYNCDPSLYIMSPTLGSGKITWSKCSRSFLNAFLETPQAQCMFDRGQFGNNLDHSAEGILPGERFDADQQCMLKYGKDSIRSRNQPLPDICRDLHCQRERYTWTSHPALEGTECGEMMWCRSGVCILRAALMESYSIPKQVVLSKQYDKVNFIDDKKFANLRHEYNFNKPPTWSEWSQPSDCDSGCLYGPSGRLREGSTGLKIFTRSCLDYKRRCTGKDKKYEACIAKQCYTIAKTTVNDFATQICERAKKFDNELTGEGLQNVSESAEDACKVYCRTHTNGTKSRSWTFPDGTTCHTTKYEFDDTSYCINGRCEKFTCENSTRNYYKMDARFCPQSLVESESQQWNNIQQENGRDYKRFRSQNKMGDISERSFQSSTDNMRKFDHLPWGYNGPEHAAKLESMWTVKSGCHFSCMDQAKGIQIISSTIDNTNNIQLCSPQIMPCDKYQTTVEYSQNICSRYKLKVRGLSGYGMQIAPSVQDPDRSCRVACQDEYLPHRFYLVNGDQGLFPFGTKCSPKEDRYCVNGKCLEFGPDNVPLTRSYISLALFRNRRETTDVQNRQKRSFLYYKPVNISEEISQQFLDNLIHKLNFQIDPTPETFISNENIEFTNPIHISIDNDELTEI</sequence>
<dbReference type="InParanoid" id="A0A7R8UC56"/>
<evidence type="ECO:0000313" key="10">
    <source>
        <dbReference type="EMBL" id="CAD7077997.1"/>
    </source>
</evidence>
<evidence type="ECO:0000259" key="9">
    <source>
        <dbReference type="PROSITE" id="PS50215"/>
    </source>
</evidence>
<proteinExistence type="predicted"/>
<dbReference type="Gene3D" id="3.40.390.10">
    <property type="entry name" value="Collagenase (Catalytic Domain)"/>
    <property type="match status" value="1"/>
</dbReference>
<dbReference type="GO" id="GO:0006508">
    <property type="term" value="P:proteolysis"/>
    <property type="evidence" value="ECO:0007669"/>
    <property type="project" value="UniProtKB-KW"/>
</dbReference>
<keyword evidence="5" id="KW-0482">Metalloprotease</keyword>
<dbReference type="GO" id="GO:0004222">
    <property type="term" value="F:metalloendopeptidase activity"/>
    <property type="evidence" value="ECO:0007669"/>
    <property type="project" value="InterPro"/>
</dbReference>
<keyword evidence="7" id="KW-0325">Glycoprotein</keyword>
<feature type="domain" description="Peptidase M12B" evidence="9">
    <location>
        <begin position="286"/>
        <end position="501"/>
    </location>
</feature>
<keyword evidence="2 8" id="KW-0479">Metal-binding</keyword>
<dbReference type="AlphaFoldDB" id="A0A7R8UC56"/>
<dbReference type="InterPro" id="IPR024079">
    <property type="entry name" value="MetalloPept_cat_dom_sf"/>
</dbReference>
<evidence type="ECO:0000256" key="5">
    <source>
        <dbReference type="ARBA" id="ARBA00023049"/>
    </source>
</evidence>
<name>A0A7R8UC56_HERIL</name>
<dbReference type="SUPFAM" id="SSF55486">
    <property type="entry name" value="Metalloproteases ('zincins'), catalytic domain"/>
    <property type="match status" value="1"/>
</dbReference>
<keyword evidence="11" id="KW-1185">Reference proteome</keyword>
<evidence type="ECO:0000256" key="6">
    <source>
        <dbReference type="ARBA" id="ARBA00023157"/>
    </source>
</evidence>
<reference evidence="10 11" key="1">
    <citation type="submission" date="2020-11" db="EMBL/GenBank/DDBJ databases">
        <authorList>
            <person name="Wallbank WR R."/>
            <person name="Pardo Diaz C."/>
            <person name="Kozak K."/>
            <person name="Martin S."/>
            <person name="Jiggins C."/>
            <person name="Moest M."/>
            <person name="Warren A I."/>
            <person name="Generalovic N T."/>
            <person name="Byers J.R.P. K."/>
            <person name="Montejo-Kovacevich G."/>
            <person name="Yen C E."/>
        </authorList>
    </citation>
    <scope>NUCLEOTIDE SEQUENCE [LARGE SCALE GENOMIC DNA]</scope>
</reference>
<evidence type="ECO:0000256" key="8">
    <source>
        <dbReference type="PROSITE-ProRule" id="PRU00276"/>
    </source>
</evidence>
<dbReference type="Pfam" id="PF25379">
    <property type="entry name" value="Adt-1"/>
    <property type="match status" value="1"/>
</dbReference>
<dbReference type="FunCoup" id="A0A7R8UC56">
    <property type="interactions" value="20"/>
</dbReference>
<feature type="active site" evidence="8">
    <location>
        <position position="443"/>
    </location>
</feature>
<dbReference type="CDD" id="cd04273">
    <property type="entry name" value="ZnMc_ADAMTS_like"/>
    <property type="match status" value="1"/>
</dbReference>
<keyword evidence="3" id="KW-0378">Hydrolase</keyword>
<feature type="binding site" evidence="8">
    <location>
        <position position="446"/>
    </location>
    <ligand>
        <name>Zn(2+)</name>
        <dbReference type="ChEBI" id="CHEBI:29105"/>
        <note>catalytic</note>
    </ligand>
</feature>
<dbReference type="Proteomes" id="UP000594454">
    <property type="component" value="Chromosome 1"/>
</dbReference>
<evidence type="ECO:0000313" key="11">
    <source>
        <dbReference type="Proteomes" id="UP000594454"/>
    </source>
</evidence>
<dbReference type="GO" id="GO:0046872">
    <property type="term" value="F:metal ion binding"/>
    <property type="evidence" value="ECO:0007669"/>
    <property type="project" value="UniProtKB-KW"/>
</dbReference>